<organism evidence="1 2">
    <name type="scientific">Phytophthora pseudosyringae</name>
    <dbReference type="NCBI Taxonomy" id="221518"/>
    <lineage>
        <taxon>Eukaryota</taxon>
        <taxon>Sar</taxon>
        <taxon>Stramenopiles</taxon>
        <taxon>Oomycota</taxon>
        <taxon>Peronosporomycetes</taxon>
        <taxon>Peronosporales</taxon>
        <taxon>Peronosporaceae</taxon>
        <taxon>Phytophthora</taxon>
    </lineage>
</organism>
<accession>A0A8T1VPE6</accession>
<gene>
    <name evidence="1" type="ORF">PHYPSEUDO_005460</name>
</gene>
<evidence type="ECO:0000313" key="2">
    <source>
        <dbReference type="Proteomes" id="UP000694044"/>
    </source>
</evidence>
<name>A0A8T1VPE6_9STRA</name>
<dbReference type="Proteomes" id="UP000694044">
    <property type="component" value="Unassembled WGS sequence"/>
</dbReference>
<proteinExistence type="predicted"/>
<dbReference type="AlphaFoldDB" id="A0A8T1VPE6"/>
<comment type="caution">
    <text evidence="1">The sequence shown here is derived from an EMBL/GenBank/DDBJ whole genome shotgun (WGS) entry which is preliminary data.</text>
</comment>
<keyword evidence="2" id="KW-1185">Reference proteome</keyword>
<protein>
    <submittedName>
        <fullName evidence="1">Uncharacterized protein</fullName>
    </submittedName>
</protein>
<sequence length="156" mass="16927">MGNTPAAAQLAKGVGRPSSLLCPAALHGPGRPIETRFEWTARRGEARAWRNACSWAPSSLKCCQPGVRGSSIRLFGLDTFSAAPALSRIMRMVVWSRALWASRLQVSTRAALAPSALRLQLPLRTPQAEPLWLTSLALLRGRRDPRMSRGASGRSV</sequence>
<dbReference type="EMBL" id="JAGDFM010000226">
    <property type="protein sequence ID" value="KAG7381933.1"/>
    <property type="molecule type" value="Genomic_DNA"/>
</dbReference>
<evidence type="ECO:0000313" key="1">
    <source>
        <dbReference type="EMBL" id="KAG7381933.1"/>
    </source>
</evidence>
<reference evidence="1" key="1">
    <citation type="submission" date="2021-02" db="EMBL/GenBank/DDBJ databases">
        <authorList>
            <person name="Palmer J.M."/>
        </authorList>
    </citation>
    <scope>NUCLEOTIDE SEQUENCE</scope>
    <source>
        <strain evidence="1">SCRP734</strain>
    </source>
</reference>